<dbReference type="InterPro" id="IPR052046">
    <property type="entry name" value="GH57_Enzymes"/>
</dbReference>
<gene>
    <name evidence="5" type="ORF">KTT_05320</name>
</gene>
<evidence type="ECO:0000259" key="4">
    <source>
        <dbReference type="Pfam" id="PF03065"/>
    </source>
</evidence>
<dbReference type="CDD" id="cd10797">
    <property type="entry name" value="GH57N_APU_like_1"/>
    <property type="match status" value="1"/>
</dbReference>
<dbReference type="EMBL" id="BIFR01000001">
    <property type="protein sequence ID" value="GCE10673.1"/>
    <property type="molecule type" value="Genomic_DNA"/>
</dbReference>
<dbReference type="SUPFAM" id="SSF88713">
    <property type="entry name" value="Glycoside hydrolase/deacetylase"/>
    <property type="match status" value="1"/>
</dbReference>
<evidence type="ECO:0000256" key="1">
    <source>
        <dbReference type="ARBA" id="ARBA00006821"/>
    </source>
</evidence>
<comment type="similarity">
    <text evidence="1 3">Belongs to the glycosyl hydrolase 57 family.</text>
</comment>
<dbReference type="InterPro" id="IPR027291">
    <property type="entry name" value="Glyco_hydro_38_N_sf"/>
</dbReference>
<keyword evidence="2 3" id="KW-0119">Carbohydrate metabolism</keyword>
<sequence>MFEQQASHFSPQSRQNGHYLCLHGHFYQPPREDPFTGLIPIEPSAGPFANYNERITFECYRPNAELGNFTAMSFNFGPTLLAWLERSHSDVYQRIIASDHAHLQRYGVGNALAQVYNHTILPLATCADKRTQIRWGLRDFLQRYGHPAQGMWLAETAVDLETLELLADEGVLYTILAPWQAARPIDTNQPYRIRLPHGKSITVFFYNSLLSGGVSFNDHMTSNADEFVSSVVMSQLNAQKSFDREAQLIMVATDGELYGHHKPWRDKFLAYLLTSGAECHGMEICTPGRYLQLFPPTHEVELYTPSAWSCSHGLARWSTGCSCTEGDSSWKSALLSALTNINGKASQLFEQTAGELVADPWLMRDEYLALHYGWEEPALFWDRHCKKNTLVTQEQIWRLRMLLEAQFYHQYSFTSCAFFFEDLNRIEPRNAIAFARRAISLTWQALGIDLQSDFVQDLASAHSWQTGLSGADLYRRLPIVDEGLLPRA</sequence>
<organism evidence="5 6">
    <name type="scientific">Tengunoibacter tsumagoiensis</name>
    <dbReference type="NCBI Taxonomy" id="2014871"/>
    <lineage>
        <taxon>Bacteria</taxon>
        <taxon>Bacillati</taxon>
        <taxon>Chloroflexota</taxon>
        <taxon>Ktedonobacteria</taxon>
        <taxon>Ktedonobacterales</taxon>
        <taxon>Dictyobacteraceae</taxon>
        <taxon>Tengunoibacter</taxon>
    </lineage>
</organism>
<dbReference type="InterPro" id="IPR004300">
    <property type="entry name" value="Glyco_hydro_57_N"/>
</dbReference>
<dbReference type="PANTHER" id="PTHR36306">
    <property type="entry name" value="ALPHA-AMYLASE-RELATED-RELATED"/>
    <property type="match status" value="1"/>
</dbReference>
<name>A0A401ZUW4_9CHLR</name>
<proteinExistence type="inferred from homology"/>
<dbReference type="Proteomes" id="UP000287352">
    <property type="component" value="Unassembled WGS sequence"/>
</dbReference>
<protein>
    <recommendedName>
        <fullName evidence="4">Glycoside hydrolase family 57 N-terminal domain-containing protein</fullName>
    </recommendedName>
</protein>
<dbReference type="Pfam" id="PF03065">
    <property type="entry name" value="Glyco_hydro_57"/>
    <property type="match status" value="1"/>
</dbReference>
<feature type="domain" description="Glycoside hydrolase family 57 N-terminal" evidence="4">
    <location>
        <begin position="98"/>
        <end position="300"/>
    </location>
</feature>
<dbReference type="Pfam" id="PF12055">
    <property type="entry name" value="DUF3536"/>
    <property type="match status" value="1"/>
</dbReference>
<dbReference type="RefSeq" id="WP_126578257.1">
    <property type="nucleotide sequence ID" value="NZ_BIFR01000001.1"/>
</dbReference>
<accession>A0A401ZUW4</accession>
<evidence type="ECO:0000256" key="2">
    <source>
        <dbReference type="ARBA" id="ARBA00023277"/>
    </source>
</evidence>
<comment type="caution">
    <text evidence="5">The sequence shown here is derived from an EMBL/GenBank/DDBJ whole genome shotgun (WGS) entry which is preliminary data.</text>
</comment>
<dbReference type="Gene3D" id="3.20.110.10">
    <property type="entry name" value="Glycoside hydrolase 38, N terminal domain"/>
    <property type="match status" value="2"/>
</dbReference>
<dbReference type="AlphaFoldDB" id="A0A401ZUW4"/>
<dbReference type="GO" id="GO:0005975">
    <property type="term" value="P:carbohydrate metabolic process"/>
    <property type="evidence" value="ECO:0007669"/>
    <property type="project" value="InterPro"/>
</dbReference>
<reference evidence="6" key="1">
    <citation type="submission" date="2018-12" db="EMBL/GenBank/DDBJ databases">
        <title>Tengunoibacter tsumagoiensis gen. nov., sp. nov., Dictyobacter kobayashii sp. nov., D. alpinus sp. nov., and D. joshuensis sp. nov. and description of Dictyobacteraceae fam. nov. within the order Ktedonobacterales isolated from Tengu-no-mugimeshi.</title>
        <authorList>
            <person name="Wang C.M."/>
            <person name="Zheng Y."/>
            <person name="Sakai Y."/>
            <person name="Toyoda A."/>
            <person name="Minakuchi Y."/>
            <person name="Abe K."/>
            <person name="Yokota A."/>
            <person name="Yabe S."/>
        </authorList>
    </citation>
    <scope>NUCLEOTIDE SEQUENCE [LARGE SCALE GENOMIC DNA]</scope>
    <source>
        <strain evidence="6">Uno3</strain>
    </source>
</reference>
<keyword evidence="6" id="KW-1185">Reference proteome</keyword>
<dbReference type="PANTHER" id="PTHR36306:SF3">
    <property type="entry name" value="GLYCOSIDE HYDROLASE FAMILY 57"/>
    <property type="match status" value="1"/>
</dbReference>
<dbReference type="InterPro" id="IPR011330">
    <property type="entry name" value="Glyco_hydro/deAcase_b/a-brl"/>
</dbReference>
<evidence type="ECO:0000256" key="3">
    <source>
        <dbReference type="RuleBase" id="RU361196"/>
    </source>
</evidence>
<dbReference type="OrthoDB" id="9757977at2"/>
<evidence type="ECO:0000313" key="6">
    <source>
        <dbReference type="Proteomes" id="UP000287352"/>
    </source>
</evidence>
<evidence type="ECO:0000313" key="5">
    <source>
        <dbReference type="EMBL" id="GCE10673.1"/>
    </source>
</evidence>
<dbReference type="GO" id="GO:0003824">
    <property type="term" value="F:catalytic activity"/>
    <property type="evidence" value="ECO:0007669"/>
    <property type="project" value="InterPro"/>
</dbReference>
<dbReference type="InterPro" id="IPR021923">
    <property type="entry name" value="DUF3536"/>
</dbReference>